<dbReference type="InterPro" id="IPR003018">
    <property type="entry name" value="GAF"/>
</dbReference>
<dbReference type="InterPro" id="IPR052016">
    <property type="entry name" value="Bact_Sigma-Reg"/>
</dbReference>
<proteinExistence type="predicted"/>
<dbReference type="SUPFAM" id="SSF55785">
    <property type="entry name" value="PYP-like sensor domain (PAS domain)"/>
    <property type="match status" value="1"/>
</dbReference>
<dbReference type="Pfam" id="PF07228">
    <property type="entry name" value="SpoIIE"/>
    <property type="match status" value="1"/>
</dbReference>
<dbReference type="Gene3D" id="3.60.40.10">
    <property type="entry name" value="PPM-type phosphatase domain"/>
    <property type="match status" value="1"/>
</dbReference>
<feature type="region of interest" description="Disordered" evidence="2">
    <location>
        <begin position="1"/>
        <end position="27"/>
    </location>
</feature>
<gene>
    <name evidence="5" type="ORF">GCM10009850_046250</name>
</gene>
<evidence type="ECO:0000313" key="5">
    <source>
        <dbReference type="EMBL" id="GAA2209167.1"/>
    </source>
</evidence>
<reference evidence="5 6" key="1">
    <citation type="journal article" date="2019" name="Int. J. Syst. Evol. Microbiol.">
        <title>The Global Catalogue of Microorganisms (GCM) 10K type strain sequencing project: providing services to taxonomists for standard genome sequencing and annotation.</title>
        <authorList>
            <consortium name="The Broad Institute Genomics Platform"/>
            <consortium name="The Broad Institute Genome Sequencing Center for Infectious Disease"/>
            <person name="Wu L."/>
            <person name="Ma J."/>
        </authorList>
    </citation>
    <scope>NUCLEOTIDE SEQUENCE [LARGE SCALE GENOMIC DNA]</scope>
    <source>
        <strain evidence="5 6">JCM 16114</strain>
    </source>
</reference>
<evidence type="ECO:0000259" key="4">
    <source>
        <dbReference type="SMART" id="SM00331"/>
    </source>
</evidence>
<protein>
    <submittedName>
        <fullName evidence="5">SpoIIE family protein phosphatase</fullName>
    </submittedName>
</protein>
<keyword evidence="6" id="KW-1185">Reference proteome</keyword>
<sequence>MSQRLTTGGPTPDSCDHLDVPRPRTPGGDVRAAVDEALIEAAAETGAHIVVLYLLHETRQVLLLEADLGLPAWGVKPWTRLRAKAAAPVAAAARRDELIWVSGPDDLAHRFPAAALSVPYPFAMAAAPVHNGARVAGALGLAWPASHPARLSPGELSAIERAALRVGELLTSAEESGRPLRAIGQPHTVLAPRPGAMDAQHVPAALDCLGRFTDGIAAIDIEGHITFCNPVAATLLGLDGSPAQGCLLWDRAPWLRNSAFEERCRAAVIGRQAATCLAGHPDGHLLEIRLHPAPSGVTLHITPAGDGNGREPAPLGPDAAGAPPSNDSLNFLHMASTLTHALDVREVVDLVADHVAPVYGVHAMALLVAEGSRLRVVGAHGYPRDVLDRLDGLPVTSPTPAERVMQTGRPAFFDTWEELIGAYPDAVRTDDAAAWAYLPLSVSDQRIGTCVLAFTDAHRFTPQERVALNALAGLIAQALDRAMLYEIKDRLAHSLQTALLPGALPHIPGLQTAARYVPATRGVGIGGDFYDLLGLEDGSVAAVVGDVQGHNMTAAALMGQVRTAIRAFTVTGANPGKVLRHTNRLLVELGTDLFTSCLLVHVDLRLRTFCAASAGHPPPLLCLPGRHADVIDVPAGPLLGIDPDAEYPTLNVPFPPEAVLALYTDGLVELPGVDLDRCIDELARQLARGCEEPLRQLTDALLDHAMSARRPADDIAVLLLKHDPSAL</sequence>
<evidence type="ECO:0000259" key="3">
    <source>
        <dbReference type="SMART" id="SM00065"/>
    </source>
</evidence>
<dbReference type="Gene3D" id="3.30.450.20">
    <property type="entry name" value="PAS domain"/>
    <property type="match status" value="1"/>
</dbReference>
<feature type="compositionally biased region" description="Low complexity" evidence="2">
    <location>
        <begin position="312"/>
        <end position="324"/>
    </location>
</feature>
<dbReference type="InterPro" id="IPR029016">
    <property type="entry name" value="GAF-like_dom_sf"/>
</dbReference>
<dbReference type="Proteomes" id="UP001499843">
    <property type="component" value="Unassembled WGS sequence"/>
</dbReference>
<dbReference type="RefSeq" id="WP_344478015.1">
    <property type="nucleotide sequence ID" value="NZ_BAAAQX010000011.1"/>
</dbReference>
<dbReference type="CDD" id="cd00130">
    <property type="entry name" value="PAS"/>
    <property type="match status" value="1"/>
</dbReference>
<accession>A0ABN3CIC1</accession>
<dbReference type="Pfam" id="PF13185">
    <property type="entry name" value="GAF_2"/>
    <property type="match status" value="1"/>
</dbReference>
<keyword evidence="1" id="KW-0378">Hydrolase</keyword>
<evidence type="ECO:0000313" key="6">
    <source>
        <dbReference type="Proteomes" id="UP001499843"/>
    </source>
</evidence>
<feature type="domain" description="PPM-type phosphatase" evidence="4">
    <location>
        <begin position="507"/>
        <end position="722"/>
    </location>
</feature>
<dbReference type="InterPro" id="IPR000014">
    <property type="entry name" value="PAS"/>
</dbReference>
<evidence type="ECO:0000256" key="2">
    <source>
        <dbReference type="SAM" id="MobiDB-lite"/>
    </source>
</evidence>
<dbReference type="InterPro" id="IPR013656">
    <property type="entry name" value="PAS_4"/>
</dbReference>
<dbReference type="SUPFAM" id="SSF81606">
    <property type="entry name" value="PP2C-like"/>
    <property type="match status" value="1"/>
</dbReference>
<evidence type="ECO:0000256" key="1">
    <source>
        <dbReference type="ARBA" id="ARBA00022801"/>
    </source>
</evidence>
<dbReference type="Gene3D" id="3.30.450.40">
    <property type="match status" value="2"/>
</dbReference>
<organism evidence="5 6">
    <name type="scientific">Nonomuraea monospora</name>
    <dbReference type="NCBI Taxonomy" id="568818"/>
    <lineage>
        <taxon>Bacteria</taxon>
        <taxon>Bacillati</taxon>
        <taxon>Actinomycetota</taxon>
        <taxon>Actinomycetes</taxon>
        <taxon>Streptosporangiales</taxon>
        <taxon>Streptosporangiaceae</taxon>
        <taxon>Nonomuraea</taxon>
    </lineage>
</organism>
<name>A0ABN3CIC1_9ACTN</name>
<dbReference type="EMBL" id="BAAAQX010000011">
    <property type="protein sequence ID" value="GAA2209167.1"/>
    <property type="molecule type" value="Genomic_DNA"/>
</dbReference>
<comment type="caution">
    <text evidence="5">The sequence shown here is derived from an EMBL/GenBank/DDBJ whole genome shotgun (WGS) entry which is preliminary data.</text>
</comment>
<dbReference type="Pfam" id="PF08448">
    <property type="entry name" value="PAS_4"/>
    <property type="match status" value="1"/>
</dbReference>
<feature type="region of interest" description="Disordered" evidence="2">
    <location>
        <begin position="303"/>
        <end position="324"/>
    </location>
</feature>
<dbReference type="InterPro" id="IPR035965">
    <property type="entry name" value="PAS-like_dom_sf"/>
</dbReference>
<dbReference type="SMART" id="SM00331">
    <property type="entry name" value="PP2C_SIG"/>
    <property type="match status" value="1"/>
</dbReference>
<dbReference type="InterPro" id="IPR001932">
    <property type="entry name" value="PPM-type_phosphatase-like_dom"/>
</dbReference>
<dbReference type="PANTHER" id="PTHR43156">
    <property type="entry name" value="STAGE II SPORULATION PROTEIN E-RELATED"/>
    <property type="match status" value="1"/>
</dbReference>
<dbReference type="SMART" id="SM00065">
    <property type="entry name" value="GAF"/>
    <property type="match status" value="1"/>
</dbReference>
<dbReference type="InterPro" id="IPR036457">
    <property type="entry name" value="PPM-type-like_dom_sf"/>
</dbReference>
<feature type="domain" description="GAF" evidence="3">
    <location>
        <begin position="343"/>
        <end position="489"/>
    </location>
</feature>
<dbReference type="SUPFAM" id="SSF55781">
    <property type="entry name" value="GAF domain-like"/>
    <property type="match status" value="2"/>
</dbReference>
<dbReference type="PANTHER" id="PTHR43156:SF2">
    <property type="entry name" value="STAGE II SPORULATION PROTEIN E"/>
    <property type="match status" value="1"/>
</dbReference>